<accession>A0A1G6TTV9</accession>
<comment type="subunit">
    <text evidence="11">This enzyme consists of two polypeptide chains, which are synthesized in precursor form from a single polypeptide.</text>
</comment>
<dbReference type="SUPFAM" id="SSF56235">
    <property type="entry name" value="N-terminal nucleophile aminohydrolases (Ntn hydrolases)"/>
    <property type="match status" value="1"/>
</dbReference>
<comment type="pathway">
    <text evidence="11">Sulfur metabolism; glutathione metabolism.</text>
</comment>
<dbReference type="Gene3D" id="3.60.20.40">
    <property type="match status" value="1"/>
</dbReference>
<dbReference type="PANTHER" id="PTHR43199:SF1">
    <property type="entry name" value="GLUTATHIONE HYDROLASE PROENZYME"/>
    <property type="match status" value="1"/>
</dbReference>
<evidence type="ECO:0000256" key="8">
    <source>
        <dbReference type="ARBA" id="ARBA00047417"/>
    </source>
</evidence>
<dbReference type="OrthoDB" id="9781342at2"/>
<organism evidence="13 14">
    <name type="scientific">Paracoccus isoporae</name>
    <dbReference type="NCBI Taxonomy" id="591205"/>
    <lineage>
        <taxon>Bacteria</taxon>
        <taxon>Pseudomonadati</taxon>
        <taxon>Pseudomonadota</taxon>
        <taxon>Alphaproteobacteria</taxon>
        <taxon>Rhodobacterales</taxon>
        <taxon>Paracoccaceae</taxon>
        <taxon>Paracoccus</taxon>
    </lineage>
</organism>
<feature type="binding site" evidence="10">
    <location>
        <position position="112"/>
    </location>
    <ligand>
        <name>L-glutamate</name>
        <dbReference type="ChEBI" id="CHEBI:29985"/>
    </ligand>
</feature>
<comment type="catalytic activity">
    <reaction evidence="2 11">
        <text>glutathione + H2O = L-cysteinylglycine + L-glutamate</text>
        <dbReference type="Rhea" id="RHEA:28807"/>
        <dbReference type="ChEBI" id="CHEBI:15377"/>
        <dbReference type="ChEBI" id="CHEBI:29985"/>
        <dbReference type="ChEBI" id="CHEBI:57925"/>
        <dbReference type="ChEBI" id="CHEBI:61694"/>
        <dbReference type="EC" id="3.4.19.13"/>
    </reaction>
</comment>
<sequence>MRTLISFSWQPLALALAGVAAVPAHAQEAAIYSGMDRTHPVWAENGMVSAQERVAAEIGRDILEQGGNAVDAGVAVAFALAVTLPRAGNLGGGGFMLVHDAETGETHAFDYREMAPAAATRDMFLDAEGNADSDVSRFSGAASGVPGTVAGMKLVLDEYGSMEWADVIAPAIRLAEEGITVTPDLADSLESLKDRLTRYPSAAAIFYKEDGALYRPGDTLVQADLAETLKKIAEQGPEGFYSGEVAQAIADSVTAAGGFITVEDMANYQAVQREPIRGDYRGYEIVSMPPPSSGGIHLIQILNALEAYPIGALGANSAETIHLMAEAMKLAYADRSEYLGDTDFVDVPMETLTSKDYAEDMRDKISATYAASAEQIGPADLTPYESNETTHFSIIDKDGNAVSNTYTINFSYGSGLVADGTGVLMNNEMDDFSAKPGVPNAYGLIGGDANAVEPGKRPLSSMTPTIVNKDGEVWLVTGSPGGARIITTVLQVIMNMIDHGMNVAEASAAPRIHHQWLPDELRIEDGISIDTQRALQAKGHTVSLQEVMGSTQSVMRDPESSFLLGASDPRRAGAATVGY</sequence>
<dbReference type="InterPro" id="IPR043137">
    <property type="entry name" value="GGT_ssub_C"/>
</dbReference>
<evidence type="ECO:0000256" key="3">
    <source>
        <dbReference type="ARBA" id="ARBA00009381"/>
    </source>
</evidence>
<dbReference type="FunFam" id="3.60.20.40:FF:000003">
    <property type="entry name" value="Gamma-glutamyltranspeptidase"/>
    <property type="match status" value="1"/>
</dbReference>
<keyword evidence="12" id="KW-0732">Signal</keyword>
<dbReference type="Pfam" id="PF01019">
    <property type="entry name" value="G_glu_transpept"/>
    <property type="match status" value="1"/>
</dbReference>
<comment type="catalytic activity">
    <reaction evidence="1 11">
        <text>an S-substituted glutathione + H2O = an S-substituted L-cysteinylglycine + L-glutamate</text>
        <dbReference type="Rhea" id="RHEA:59468"/>
        <dbReference type="ChEBI" id="CHEBI:15377"/>
        <dbReference type="ChEBI" id="CHEBI:29985"/>
        <dbReference type="ChEBI" id="CHEBI:90779"/>
        <dbReference type="ChEBI" id="CHEBI:143103"/>
        <dbReference type="EC" id="3.4.19.13"/>
    </reaction>
</comment>
<dbReference type="InterPro" id="IPR043138">
    <property type="entry name" value="GGT_lsub"/>
</dbReference>
<dbReference type="InterPro" id="IPR029055">
    <property type="entry name" value="Ntn_hydrolases_N"/>
</dbReference>
<dbReference type="GO" id="GO:0006750">
    <property type="term" value="P:glutathione biosynthetic process"/>
    <property type="evidence" value="ECO:0007669"/>
    <property type="project" value="UniProtKB-KW"/>
</dbReference>
<dbReference type="EC" id="3.4.19.13" evidence="11"/>
<dbReference type="PROSITE" id="PS00462">
    <property type="entry name" value="G_GLU_TRANSPEPTIDASE"/>
    <property type="match status" value="1"/>
</dbReference>
<dbReference type="InterPro" id="IPR000101">
    <property type="entry name" value="GGT_peptidase"/>
</dbReference>
<evidence type="ECO:0000256" key="10">
    <source>
        <dbReference type="PIRSR" id="PIRSR600101-2"/>
    </source>
</evidence>
<evidence type="ECO:0000256" key="9">
    <source>
        <dbReference type="PIRSR" id="PIRSR600101-1"/>
    </source>
</evidence>
<evidence type="ECO:0000256" key="2">
    <source>
        <dbReference type="ARBA" id="ARBA00001089"/>
    </source>
</evidence>
<feature type="binding site" evidence="10">
    <location>
        <begin position="460"/>
        <end position="461"/>
    </location>
    <ligand>
        <name>L-glutamate</name>
        <dbReference type="ChEBI" id="CHEBI:29985"/>
    </ligand>
</feature>
<evidence type="ECO:0000256" key="4">
    <source>
        <dbReference type="ARBA" id="ARBA00022679"/>
    </source>
</evidence>
<feature type="binding site" evidence="10">
    <location>
        <begin position="407"/>
        <end position="409"/>
    </location>
    <ligand>
        <name>L-glutamate</name>
        <dbReference type="ChEBI" id="CHEBI:29985"/>
    </ligand>
</feature>
<feature type="binding site" evidence="10">
    <location>
        <position position="431"/>
    </location>
    <ligand>
        <name>L-glutamate</name>
        <dbReference type="ChEBI" id="CHEBI:29985"/>
    </ligand>
</feature>
<feature type="active site" description="Nucleophile" evidence="9">
    <location>
        <position position="389"/>
    </location>
</feature>
<protein>
    <recommendedName>
        <fullName evidence="11">Glutathione hydrolase proenzyme</fullName>
        <ecNumber evidence="11">2.3.2.2</ecNumber>
        <ecNumber evidence="11">3.4.19.13</ecNumber>
    </recommendedName>
    <component>
        <recommendedName>
            <fullName evidence="11">Glutathione hydrolase large chain</fullName>
        </recommendedName>
    </component>
    <component>
        <recommendedName>
            <fullName evidence="11">Glutathione hydrolase small chain</fullName>
        </recommendedName>
    </component>
</protein>
<reference evidence="13 14" key="1">
    <citation type="submission" date="2016-10" db="EMBL/GenBank/DDBJ databases">
        <authorList>
            <person name="de Groot N.N."/>
        </authorList>
    </citation>
    <scope>NUCLEOTIDE SEQUENCE [LARGE SCALE GENOMIC DNA]</scope>
    <source>
        <strain evidence="13 14">DSM 22220</strain>
    </source>
</reference>
<dbReference type="GO" id="GO:0103068">
    <property type="term" value="F:leukotriene C4 gamma-glutamyl transferase activity"/>
    <property type="evidence" value="ECO:0007669"/>
    <property type="project" value="UniProtKB-EC"/>
</dbReference>
<dbReference type="GO" id="GO:0006751">
    <property type="term" value="P:glutathione catabolic process"/>
    <property type="evidence" value="ECO:0007669"/>
    <property type="project" value="UniProtKB-UniRule"/>
</dbReference>
<dbReference type="Proteomes" id="UP000199344">
    <property type="component" value="Unassembled WGS sequence"/>
</dbReference>
<keyword evidence="14" id="KW-1185">Reference proteome</keyword>
<comment type="PTM">
    <text evidence="11">Cleaved by autocatalysis into a large and a small subunit.</text>
</comment>
<evidence type="ECO:0000313" key="14">
    <source>
        <dbReference type="Proteomes" id="UP000199344"/>
    </source>
</evidence>
<keyword evidence="4 11" id="KW-0808">Transferase</keyword>
<evidence type="ECO:0000256" key="6">
    <source>
        <dbReference type="ARBA" id="ARBA00023145"/>
    </source>
</evidence>
<evidence type="ECO:0000256" key="11">
    <source>
        <dbReference type="RuleBase" id="RU368036"/>
    </source>
</evidence>
<keyword evidence="6 11" id="KW-0865">Zymogen</keyword>
<keyword evidence="11" id="KW-0317">Glutathione biosynthesis</keyword>
<dbReference type="NCBIfam" id="TIGR00066">
    <property type="entry name" value="g_glut_trans"/>
    <property type="match status" value="1"/>
</dbReference>
<evidence type="ECO:0000256" key="5">
    <source>
        <dbReference type="ARBA" id="ARBA00022801"/>
    </source>
</evidence>
<dbReference type="RefSeq" id="WP_090520333.1">
    <property type="nucleotide sequence ID" value="NZ_FNAH01000001.1"/>
</dbReference>
<dbReference type="InterPro" id="IPR055262">
    <property type="entry name" value="GGT_CS"/>
</dbReference>
<comment type="similarity">
    <text evidence="3 11">Belongs to the gamma-glutamyltransferase family.</text>
</comment>
<dbReference type="GO" id="GO:0036374">
    <property type="term" value="F:glutathione hydrolase activity"/>
    <property type="evidence" value="ECO:0007669"/>
    <property type="project" value="UniProtKB-UniRule"/>
</dbReference>
<dbReference type="InterPro" id="IPR051792">
    <property type="entry name" value="GGT_bact"/>
</dbReference>
<feature type="chain" id="PRO_5011534502" description="Glutathione hydrolase proenzyme" evidence="12">
    <location>
        <begin position="27"/>
        <end position="579"/>
    </location>
</feature>
<evidence type="ECO:0000256" key="1">
    <source>
        <dbReference type="ARBA" id="ARBA00001049"/>
    </source>
</evidence>
<dbReference type="Gene3D" id="1.10.246.130">
    <property type="match status" value="1"/>
</dbReference>
<keyword evidence="7 11" id="KW-0012">Acyltransferase</keyword>
<dbReference type="STRING" id="591205.SAMN05421538_101371"/>
<dbReference type="PRINTS" id="PR01210">
    <property type="entry name" value="GGTRANSPTASE"/>
</dbReference>
<evidence type="ECO:0000256" key="12">
    <source>
        <dbReference type="SAM" id="SignalP"/>
    </source>
</evidence>
<feature type="binding site" evidence="10">
    <location>
        <position position="482"/>
    </location>
    <ligand>
        <name>L-glutamate</name>
        <dbReference type="ChEBI" id="CHEBI:29985"/>
    </ligand>
</feature>
<name>A0A1G6TTV9_9RHOB</name>
<dbReference type="EC" id="2.3.2.2" evidence="11"/>
<proteinExistence type="inferred from homology"/>
<feature type="signal peptide" evidence="12">
    <location>
        <begin position="1"/>
        <end position="26"/>
    </location>
</feature>
<dbReference type="EMBL" id="FNAH01000001">
    <property type="protein sequence ID" value="SDD32548.1"/>
    <property type="molecule type" value="Genomic_DNA"/>
</dbReference>
<evidence type="ECO:0000256" key="7">
    <source>
        <dbReference type="ARBA" id="ARBA00023315"/>
    </source>
</evidence>
<comment type="catalytic activity">
    <reaction evidence="8 11">
        <text>an N-terminal (5-L-glutamyl)-[peptide] + an alpha-amino acid = 5-L-glutamyl amino acid + an N-terminal L-alpha-aminoacyl-[peptide]</text>
        <dbReference type="Rhea" id="RHEA:23904"/>
        <dbReference type="Rhea" id="RHEA-COMP:9780"/>
        <dbReference type="Rhea" id="RHEA-COMP:9795"/>
        <dbReference type="ChEBI" id="CHEBI:77644"/>
        <dbReference type="ChEBI" id="CHEBI:78597"/>
        <dbReference type="ChEBI" id="CHEBI:78599"/>
        <dbReference type="ChEBI" id="CHEBI:78608"/>
        <dbReference type="EC" id="2.3.2.2"/>
    </reaction>
</comment>
<dbReference type="UniPathway" id="UPA00204"/>
<keyword evidence="5 11" id="KW-0378">Hydrolase</keyword>
<dbReference type="PANTHER" id="PTHR43199">
    <property type="entry name" value="GLUTATHIONE HYDROLASE"/>
    <property type="match status" value="1"/>
</dbReference>
<dbReference type="AlphaFoldDB" id="A0A1G6TTV9"/>
<evidence type="ECO:0000313" key="13">
    <source>
        <dbReference type="EMBL" id="SDD32548.1"/>
    </source>
</evidence>
<gene>
    <name evidence="13" type="ORF">SAMN05421538_101371</name>
</gene>